<protein>
    <submittedName>
        <fullName evidence="1">Uncharacterized protein</fullName>
    </submittedName>
</protein>
<organism evidence="1 2">
    <name type="scientific">Arthrobacter phage KellEzio</name>
    <dbReference type="NCBI Taxonomy" id="1796995"/>
    <lineage>
        <taxon>Viruses</taxon>
        <taxon>Duplodnaviria</taxon>
        <taxon>Heunggongvirae</taxon>
        <taxon>Uroviricota</taxon>
        <taxon>Caudoviricetes</taxon>
        <taxon>Kelleziovirus</taxon>
        <taxon>Kelleziovirus kellezzio</taxon>
    </lineage>
</organism>
<name>A0A140G6E4_9CAUD</name>
<proteinExistence type="predicted"/>
<accession>A0A140G6E4</accession>
<evidence type="ECO:0000313" key="1">
    <source>
        <dbReference type="EMBL" id="AMM44229.1"/>
    </source>
</evidence>
<evidence type="ECO:0000313" key="2">
    <source>
        <dbReference type="Proteomes" id="UP000201386"/>
    </source>
</evidence>
<dbReference type="Proteomes" id="UP000201386">
    <property type="component" value="Segment"/>
</dbReference>
<dbReference type="RefSeq" id="YP_009301316.1">
    <property type="nucleotide sequence ID" value="NC_031231.1"/>
</dbReference>
<dbReference type="GeneID" id="29124771"/>
<reference evidence="1 2" key="1">
    <citation type="submission" date="2016-02" db="EMBL/GenBank/DDBJ databases">
        <authorList>
            <person name="Lynch K.C."/>
            <person name="Doan M."/>
            <person name="Paisley J.T."/>
            <person name="Allen K.G."/>
            <person name="Gaffney B.L."/>
            <person name="Rinehart C.A."/>
            <person name="King R.A."/>
            <person name="Staples A."/>
            <person name="Bowman C.A."/>
            <person name="Russell D.A."/>
            <person name="Pope W.H."/>
            <person name="Jacobs-Sera D."/>
            <person name="Hendrix R.W."/>
            <person name="Hatfull G.F."/>
        </authorList>
    </citation>
    <scope>NUCLEOTIDE SEQUENCE [LARGE SCALE GENOMIC DNA]</scope>
</reference>
<dbReference type="EMBL" id="KU647626">
    <property type="protein sequence ID" value="AMM44229.1"/>
    <property type="molecule type" value="Genomic_DNA"/>
</dbReference>
<sequence>MARTTTPKTDAPSEPTVVQATAQEVADSGQHINQWEFSINPPTREQVLELLTNHRDVWGLKYSQYSDYVQALPQNKKISRRVDGRKEDIYYENWTLYVSVGGRIAMLSELTEVRGWTSNFVPEPVTPTGVPGFISLGHEGEDGRIIYREYLEILDEEGKLVGRKPGMAWVPYKGGQQAAGSNPYEKVETSARGRSLGAWGIGVIPGSGIATVEEIAQMWENKALTDQGLRPRSTVGNTRKTREQLIGESAKAMENLREASGWTQDEVETQILNYMVNALGVKEPAILVGEKMELNWDKVKDGQLAMLVTSLNERADAVRAQGLTNP</sequence>
<dbReference type="KEGG" id="vg:29124771"/>
<gene>
    <name evidence="1" type="primary">59</name>
    <name evidence="1" type="ORF">KELLEZIO_59</name>
</gene>
<keyword evidence="2" id="KW-1185">Reference proteome</keyword>